<dbReference type="SUPFAM" id="SSF46785">
    <property type="entry name" value="Winged helix' DNA-binding domain"/>
    <property type="match status" value="1"/>
</dbReference>
<dbReference type="PANTHER" id="PTHR30346">
    <property type="entry name" value="TRANSCRIPTIONAL DUAL REGULATOR HCAR-RELATED"/>
    <property type="match status" value="1"/>
</dbReference>
<sequence>MDFRQLNYFIAVAQEGHLGRAADKLCLSQPPLSRQIQALEDELGTALFIRTARGMLLTPAGEALLKDALNLRRMADDAADRARRAGQGQLGRIDIGVYGSAVFGVVPRLLTAFSAAHPEVQIALSHAPAREQADALRQGRVLAVFERWMPDDPALRAERVAREPLLVALQAGHRLAAREVVPVAELREETLVLGIAPTMSALAMRLCGRHGFTPRLAPPVSDITLTGVIAATGAAVAIVPASMGHVGFPGVVYRALDTQERLDVYCYSLREEPSPLLAALRASLHRQAVPDDLTAEIPPDT</sequence>
<accession>A0ABU9BES9</accession>
<keyword evidence="3" id="KW-0238">DNA-binding</keyword>
<dbReference type="InterPro" id="IPR005119">
    <property type="entry name" value="LysR_subst-bd"/>
</dbReference>
<dbReference type="Gene3D" id="1.10.10.10">
    <property type="entry name" value="Winged helix-like DNA-binding domain superfamily/Winged helix DNA-binding domain"/>
    <property type="match status" value="1"/>
</dbReference>
<evidence type="ECO:0000256" key="1">
    <source>
        <dbReference type="ARBA" id="ARBA00009437"/>
    </source>
</evidence>
<organism evidence="6 7">
    <name type="scientific">Pseudaquabacterium rugosum</name>
    <dbReference type="NCBI Taxonomy" id="2984194"/>
    <lineage>
        <taxon>Bacteria</taxon>
        <taxon>Pseudomonadati</taxon>
        <taxon>Pseudomonadota</taxon>
        <taxon>Betaproteobacteria</taxon>
        <taxon>Burkholderiales</taxon>
        <taxon>Sphaerotilaceae</taxon>
        <taxon>Pseudaquabacterium</taxon>
    </lineage>
</organism>
<dbReference type="PROSITE" id="PS50931">
    <property type="entry name" value="HTH_LYSR"/>
    <property type="match status" value="1"/>
</dbReference>
<evidence type="ECO:0000313" key="7">
    <source>
        <dbReference type="Proteomes" id="UP001368500"/>
    </source>
</evidence>
<proteinExistence type="inferred from homology"/>
<gene>
    <name evidence="6" type="ORF">AACH11_20945</name>
</gene>
<evidence type="ECO:0000256" key="2">
    <source>
        <dbReference type="ARBA" id="ARBA00023015"/>
    </source>
</evidence>
<dbReference type="InterPro" id="IPR036390">
    <property type="entry name" value="WH_DNA-bd_sf"/>
</dbReference>
<keyword evidence="2" id="KW-0805">Transcription regulation</keyword>
<name>A0ABU9BES9_9BURK</name>
<dbReference type="Gene3D" id="3.40.190.10">
    <property type="entry name" value="Periplasmic binding protein-like II"/>
    <property type="match status" value="2"/>
</dbReference>
<feature type="domain" description="HTH lysR-type" evidence="5">
    <location>
        <begin position="1"/>
        <end position="58"/>
    </location>
</feature>
<dbReference type="PANTHER" id="PTHR30346:SF17">
    <property type="entry name" value="LYSR FAMILY TRANSCRIPTIONAL REGULATOR"/>
    <property type="match status" value="1"/>
</dbReference>
<dbReference type="SUPFAM" id="SSF53850">
    <property type="entry name" value="Periplasmic binding protein-like II"/>
    <property type="match status" value="1"/>
</dbReference>
<dbReference type="Pfam" id="PF00126">
    <property type="entry name" value="HTH_1"/>
    <property type="match status" value="1"/>
</dbReference>
<dbReference type="PRINTS" id="PR00039">
    <property type="entry name" value="HTHLYSR"/>
</dbReference>
<dbReference type="Pfam" id="PF03466">
    <property type="entry name" value="LysR_substrate"/>
    <property type="match status" value="1"/>
</dbReference>
<evidence type="ECO:0000313" key="6">
    <source>
        <dbReference type="EMBL" id="MEK8028435.1"/>
    </source>
</evidence>
<reference evidence="6 7" key="1">
    <citation type="submission" date="2024-04" db="EMBL/GenBank/DDBJ databases">
        <title>Novel species of the genus Ideonella isolated from streams.</title>
        <authorList>
            <person name="Lu H."/>
        </authorList>
    </citation>
    <scope>NUCLEOTIDE SEQUENCE [LARGE SCALE GENOMIC DNA]</scope>
    <source>
        <strain evidence="6 7">BYS139W</strain>
    </source>
</reference>
<protein>
    <submittedName>
        <fullName evidence="6">LysR substrate-binding domain-containing protein</fullName>
    </submittedName>
</protein>
<dbReference type="InterPro" id="IPR036388">
    <property type="entry name" value="WH-like_DNA-bd_sf"/>
</dbReference>
<dbReference type="InterPro" id="IPR000847">
    <property type="entry name" value="LysR_HTH_N"/>
</dbReference>
<dbReference type="Proteomes" id="UP001368500">
    <property type="component" value="Unassembled WGS sequence"/>
</dbReference>
<evidence type="ECO:0000259" key="5">
    <source>
        <dbReference type="PROSITE" id="PS50931"/>
    </source>
</evidence>
<keyword evidence="4" id="KW-0804">Transcription</keyword>
<evidence type="ECO:0000256" key="4">
    <source>
        <dbReference type="ARBA" id="ARBA00023163"/>
    </source>
</evidence>
<dbReference type="RefSeq" id="WP_341376220.1">
    <property type="nucleotide sequence ID" value="NZ_JBBUTF010000024.1"/>
</dbReference>
<comment type="similarity">
    <text evidence="1">Belongs to the LysR transcriptional regulatory family.</text>
</comment>
<comment type="caution">
    <text evidence="6">The sequence shown here is derived from an EMBL/GenBank/DDBJ whole genome shotgun (WGS) entry which is preliminary data.</text>
</comment>
<dbReference type="CDD" id="cd08414">
    <property type="entry name" value="PBP2_LTTR_aromatics_like"/>
    <property type="match status" value="1"/>
</dbReference>
<evidence type="ECO:0000256" key="3">
    <source>
        <dbReference type="ARBA" id="ARBA00023125"/>
    </source>
</evidence>
<dbReference type="EMBL" id="JBBUTF010000024">
    <property type="protein sequence ID" value="MEK8028435.1"/>
    <property type="molecule type" value="Genomic_DNA"/>
</dbReference>
<keyword evidence="7" id="KW-1185">Reference proteome</keyword>